<evidence type="ECO:0008006" key="7">
    <source>
        <dbReference type="Google" id="ProtNLM"/>
    </source>
</evidence>
<evidence type="ECO:0000259" key="4">
    <source>
        <dbReference type="Pfam" id="PF17794"/>
    </source>
</evidence>
<feature type="domain" description="Major vault protein repeat" evidence="3">
    <location>
        <begin position="218"/>
        <end position="259"/>
    </location>
</feature>
<evidence type="ECO:0000256" key="2">
    <source>
        <dbReference type="SAM" id="Phobius"/>
    </source>
</evidence>
<protein>
    <recommendedName>
        <fullName evidence="7">Major vault protein</fullName>
    </recommendedName>
</protein>
<dbReference type="FunFam" id="2.30.30.570:FF:000002">
    <property type="entry name" value="Major vault protein-alpha"/>
    <property type="match status" value="1"/>
</dbReference>
<dbReference type="InterPro" id="IPR043179">
    <property type="entry name" value="Vault_2_sf"/>
</dbReference>
<dbReference type="InterPro" id="IPR043023">
    <property type="entry name" value="MVP_rep_sf"/>
</dbReference>
<dbReference type="OrthoDB" id="6125719at2759"/>
<comment type="subcellular location">
    <subcellularLocation>
        <location evidence="1">Cytoplasm</location>
    </subcellularLocation>
</comment>
<evidence type="ECO:0000313" key="5">
    <source>
        <dbReference type="EMBL" id="KYQ91565.1"/>
    </source>
</evidence>
<dbReference type="InParanoid" id="A0A151ZCB0"/>
<dbReference type="InterPro" id="IPR041134">
    <property type="entry name" value="Vault_2"/>
</dbReference>
<dbReference type="EMBL" id="LODT01000034">
    <property type="protein sequence ID" value="KYQ91565.1"/>
    <property type="molecule type" value="Genomic_DNA"/>
</dbReference>
<dbReference type="Gene3D" id="2.30.30.570">
    <property type="match status" value="1"/>
</dbReference>
<feature type="repeat" description="MVP" evidence="1">
    <location>
        <begin position="52"/>
        <end position="112"/>
    </location>
</feature>
<dbReference type="Proteomes" id="UP000076078">
    <property type="component" value="Unassembled WGS sequence"/>
</dbReference>
<dbReference type="PANTHER" id="PTHR14165">
    <property type="entry name" value="MAJOR VAULT PROTEIN"/>
    <property type="match status" value="1"/>
</dbReference>
<dbReference type="Gene3D" id="2.30.30.560">
    <property type="match status" value="2"/>
</dbReference>
<dbReference type="AlphaFoldDB" id="A0A151ZCB0"/>
<gene>
    <name evidence="5" type="ORF">DLAC_07332</name>
</gene>
<reference evidence="5 6" key="1">
    <citation type="submission" date="2015-12" db="EMBL/GenBank/DDBJ databases">
        <title>Dictyostelia acquired genes for synthesis and detection of signals that induce cell-type specialization by lateral gene transfer from prokaryotes.</title>
        <authorList>
            <person name="Gloeckner G."/>
            <person name="Schaap P."/>
        </authorList>
    </citation>
    <scope>NUCLEOTIDE SEQUENCE [LARGE SCALE GENOMIC DNA]</scope>
    <source>
        <strain evidence="5 6">TK</strain>
    </source>
</reference>
<dbReference type="Pfam" id="PF17794">
    <property type="entry name" value="Vault_2"/>
    <property type="match status" value="1"/>
</dbReference>
<evidence type="ECO:0000259" key="3">
    <source>
        <dbReference type="Pfam" id="PF01505"/>
    </source>
</evidence>
<keyword evidence="2" id="KW-1133">Transmembrane helix</keyword>
<feature type="repeat" description="MVP" evidence="1">
    <location>
        <begin position="167"/>
        <end position="220"/>
    </location>
</feature>
<evidence type="ECO:0000256" key="1">
    <source>
        <dbReference type="PROSITE-ProRule" id="PRU00571"/>
    </source>
</evidence>
<dbReference type="FunFam" id="2.30.30.560:FF:000002">
    <property type="entry name" value="Major vault protein-alpha"/>
    <property type="match status" value="1"/>
</dbReference>
<accession>A0A151ZCB0</accession>
<feature type="domain" description="Major vault protein repeat" evidence="3">
    <location>
        <begin position="164"/>
        <end position="203"/>
    </location>
</feature>
<keyword evidence="1" id="KW-0687">Ribonucleoprotein</keyword>
<dbReference type="GO" id="GO:0005634">
    <property type="term" value="C:nucleus"/>
    <property type="evidence" value="ECO:0007669"/>
    <property type="project" value="TreeGrafter"/>
</dbReference>
<keyword evidence="6" id="KW-1185">Reference proteome</keyword>
<organism evidence="5 6">
    <name type="scientific">Tieghemostelium lacteum</name>
    <name type="common">Slime mold</name>
    <name type="synonym">Dictyostelium lacteum</name>
    <dbReference type="NCBI Taxonomy" id="361077"/>
    <lineage>
        <taxon>Eukaryota</taxon>
        <taxon>Amoebozoa</taxon>
        <taxon>Evosea</taxon>
        <taxon>Eumycetozoa</taxon>
        <taxon>Dictyostelia</taxon>
        <taxon>Dictyosteliales</taxon>
        <taxon>Raperosteliaceae</taxon>
        <taxon>Tieghemostelium</taxon>
    </lineage>
</organism>
<dbReference type="Pfam" id="PF01505">
    <property type="entry name" value="Vault"/>
    <property type="match status" value="3"/>
</dbReference>
<dbReference type="FunCoup" id="A0A151ZCB0">
    <property type="interactions" value="48"/>
</dbReference>
<dbReference type="PANTHER" id="PTHR14165:SF7">
    <property type="entry name" value="MAJOR VAULT PROTEIN"/>
    <property type="match status" value="1"/>
</dbReference>
<dbReference type="OMA" id="EYCIIES"/>
<dbReference type="PROSITE" id="PS51224">
    <property type="entry name" value="MVP"/>
    <property type="match status" value="4"/>
</dbReference>
<feature type="transmembrane region" description="Helical" evidence="2">
    <location>
        <begin position="395"/>
        <end position="414"/>
    </location>
</feature>
<dbReference type="Gene3D" id="2.30.30.550">
    <property type="entry name" value="Major Vault Protein repeat"/>
    <property type="match status" value="4"/>
</dbReference>
<keyword evidence="1" id="KW-0963">Cytoplasm</keyword>
<proteinExistence type="predicted"/>
<dbReference type="InterPro" id="IPR002499">
    <property type="entry name" value="Vault_N"/>
</dbReference>
<feature type="domain" description="Major vault protein repeat" evidence="3">
    <location>
        <begin position="110"/>
        <end position="151"/>
    </location>
</feature>
<keyword evidence="2" id="KW-0812">Transmembrane</keyword>
<comment type="caution">
    <text evidence="5">The sequence shown here is derived from an EMBL/GenBank/DDBJ whole genome shotgun (WGS) entry which is preliminary data.</text>
</comment>
<feature type="repeat" description="MVP" evidence="1">
    <location>
        <begin position="221"/>
        <end position="274"/>
    </location>
</feature>
<dbReference type="InterPro" id="IPR039059">
    <property type="entry name" value="MVP"/>
</dbReference>
<feature type="domain" description="Major vault protein repeat" evidence="4">
    <location>
        <begin position="46"/>
        <end position="104"/>
    </location>
</feature>
<dbReference type="FunFam" id="2.30.30.550:FF:000001">
    <property type="entry name" value="major vault protein-like"/>
    <property type="match status" value="2"/>
</dbReference>
<dbReference type="GO" id="GO:1990904">
    <property type="term" value="C:ribonucleoprotein complex"/>
    <property type="evidence" value="ECO:0007669"/>
    <property type="project" value="UniProtKB-UniRule"/>
</dbReference>
<keyword evidence="2" id="KW-0472">Membrane</keyword>
<sequence length="415" mass="48032">MSLTKIPPYHYIHILDTNTNICRTITGPSTFLPKEHEKITLQPTKMHMIPRNFYAIIENPVIKDKTGKIVMDDYNQAKLKRGQKEIRFEQDPFPLYPGETMLGDFKQLEILVNGEAFVIKALFDFYCDLHKVERKAGDEWLFSGPATYVPRIEEKIIEKRSSIIVKPHQALKLKAKNEFVDKVFKVNRKTGDEWLMDKEGPYILDAYEKLLETVDPVVLDFKTAVIIKANQKFNDNGVERKKNEMWLLTDEDTTLYIPPPSVTIEKVVPLTVLTHREFCILSNPMNEQGVSQIGDKKLIKGPAKFFTKPMESVSRIEEIRVLSPEDSIYCAVNEDFEEMVPGIGNAMRSIKRKAGTRYTVYGPREFIPPIQVTEIKRQKAVFAFEPLELYIFNPFYLFLLFILGIYLLKCLLYGF</sequence>
<name>A0A151ZCB0_TIELA</name>
<feature type="repeat" description="MVP" evidence="1">
    <location>
        <begin position="113"/>
        <end position="166"/>
    </location>
</feature>
<evidence type="ECO:0000313" key="6">
    <source>
        <dbReference type="Proteomes" id="UP000076078"/>
    </source>
</evidence>
<dbReference type="GO" id="GO:0005737">
    <property type="term" value="C:cytoplasm"/>
    <property type="evidence" value="ECO:0007669"/>
    <property type="project" value="UniProtKB-SubCell"/>
</dbReference>
<dbReference type="InterPro" id="IPR041139">
    <property type="entry name" value="MVP_rep_dom"/>
</dbReference>